<comment type="caution">
    <text evidence="2">The sequence shown here is derived from an EMBL/GenBank/DDBJ whole genome shotgun (WGS) entry which is preliminary data.</text>
</comment>
<evidence type="ECO:0000256" key="1">
    <source>
        <dbReference type="SAM" id="MobiDB-lite"/>
    </source>
</evidence>
<feature type="compositionally biased region" description="Acidic residues" evidence="1">
    <location>
        <begin position="395"/>
        <end position="441"/>
    </location>
</feature>
<name>A0A8H6YR54_9AGAR</name>
<reference evidence="2" key="1">
    <citation type="submission" date="2020-05" db="EMBL/GenBank/DDBJ databases">
        <title>Mycena genomes resolve the evolution of fungal bioluminescence.</title>
        <authorList>
            <person name="Tsai I.J."/>
        </authorList>
    </citation>
    <scope>NUCLEOTIDE SEQUENCE</scope>
    <source>
        <strain evidence="2">CCC161011</strain>
    </source>
</reference>
<evidence type="ECO:0000313" key="3">
    <source>
        <dbReference type="Proteomes" id="UP000620124"/>
    </source>
</evidence>
<evidence type="ECO:0000313" key="2">
    <source>
        <dbReference type="EMBL" id="KAF7363034.1"/>
    </source>
</evidence>
<gene>
    <name evidence="2" type="ORF">MVEN_00655200</name>
</gene>
<keyword evidence="3" id="KW-1185">Reference proteome</keyword>
<sequence>MLFGTTDVYSTQLGESLHRLVKRLYALTNKRDHEAQIAKRVMRLARARLTARLADDKLRKKLKASSAGPVPDKTKRRMRHSHIPAHEDPFGIGVLELHHCMSNERRKPLDIFKEFGATQTDPAKNNFLPKLKEHILGRFLGREFDGDTHEEFTADQINSVRIVNNRIYSSKILRVNYTTYDVRRDQDVLNPDAQSFVMVRSPETEAGAHPYWYAQILGVFNATVHRVDPLSGLGTRKEIMEFLWVRWLGVEPGYRSGIRRARLPKVGFVPETDPYAFGFLDPAQVIRGSHLIPVFQGGRTNDLLATEEITAARRLWETEDWANYYVDMYVRYYFTWIVHTYPVPVSFADRDIFMRYLGGGIGHLDVESVPDAEAPPDGENDEEIDNTGGTRETELADSDSEEEWDDADSDSTSSESEDEGAPFAGGEEEELALSDDEEMDIDRDGYAAF</sequence>
<dbReference type="AlphaFoldDB" id="A0A8H6YR54"/>
<protein>
    <submittedName>
        <fullName evidence="2">Uncharacterized protein</fullName>
    </submittedName>
</protein>
<organism evidence="2 3">
    <name type="scientific">Mycena venus</name>
    <dbReference type="NCBI Taxonomy" id="2733690"/>
    <lineage>
        <taxon>Eukaryota</taxon>
        <taxon>Fungi</taxon>
        <taxon>Dikarya</taxon>
        <taxon>Basidiomycota</taxon>
        <taxon>Agaricomycotina</taxon>
        <taxon>Agaricomycetes</taxon>
        <taxon>Agaricomycetidae</taxon>
        <taxon>Agaricales</taxon>
        <taxon>Marasmiineae</taxon>
        <taxon>Mycenaceae</taxon>
        <taxon>Mycena</taxon>
    </lineage>
</organism>
<feature type="compositionally biased region" description="Acidic residues" evidence="1">
    <location>
        <begin position="368"/>
        <end position="385"/>
    </location>
</feature>
<dbReference type="OrthoDB" id="3183767at2759"/>
<dbReference type="Proteomes" id="UP000620124">
    <property type="component" value="Unassembled WGS sequence"/>
</dbReference>
<accession>A0A8H6YR54</accession>
<dbReference type="EMBL" id="JACAZI010000004">
    <property type="protein sequence ID" value="KAF7363034.1"/>
    <property type="molecule type" value="Genomic_DNA"/>
</dbReference>
<feature type="region of interest" description="Disordered" evidence="1">
    <location>
        <begin position="367"/>
        <end position="449"/>
    </location>
</feature>
<proteinExistence type="predicted"/>